<gene>
    <name evidence="1" type="ORF">COT81_03370</name>
</gene>
<comment type="caution">
    <text evidence="1">The sequence shown here is derived from an EMBL/GenBank/DDBJ whole genome shotgun (WGS) entry which is preliminary data.</text>
</comment>
<organism evidence="1 2">
    <name type="scientific">Candidatus Buchananbacteria bacterium CG10_big_fil_rev_8_21_14_0_10_42_9</name>
    <dbReference type="NCBI Taxonomy" id="1974526"/>
    <lineage>
        <taxon>Bacteria</taxon>
        <taxon>Candidatus Buchananiibacteriota</taxon>
    </lineage>
</organism>
<evidence type="ECO:0000313" key="1">
    <source>
        <dbReference type="EMBL" id="PIS05016.1"/>
    </source>
</evidence>
<accession>A0A2H0W110</accession>
<sequence length="526" mass="58892">MKKTLIIIFSLSIILSPLHLSFSAVRLIKSPISDTVYFLDDNGVRHAFPNATTYQSWYGDDFSQIVTLSAETIASYPLGQNITLKPGKHLAKIQSAPEVYVIEPGGLLRHVTEGEILRTWYGDNWHSRLVDIPEVFFDNYLIGEEITRDFQIPNGVPYQITGDNKIYWKAKNIIRNISGQLNANGYSQSDVISSDRVYTERRRPTTGTLPEIAEPGAQAYIPTFDCEAHNLKAAFLFVTQNNARLTDINKITTLQSSISEAFNWATKDLATLDANYPLTNLKDDGYLLSPGQDNTTKISNEVIFTFFDKHPDVFDFLIIFTDFNVFDSNTTATYTPVSNQVQGLGKSRLKAQDVYGSIGKLKGIVTMGNINKYDMDNESDLAYTQNVLLHEMAHYQSGAATFELDNNPDRAELLREDKGHWSNFVSFVSPLGGLGYRDSGDGTFYPTILDLNNVHKRQFSDLDLYLMGLLPPQVIDPVFYIEPNSQATNNGNVYTPQNVNVISGTKHEVTIDQIISGSGVRRCVLE</sequence>
<reference evidence="2" key="1">
    <citation type="submission" date="2017-09" db="EMBL/GenBank/DDBJ databases">
        <title>Depth-based differentiation of microbial function through sediment-hosted aquifers and enrichment of novel symbionts in the deep terrestrial subsurface.</title>
        <authorList>
            <person name="Probst A.J."/>
            <person name="Ladd B."/>
            <person name="Jarett J.K."/>
            <person name="Geller-Mcgrath D.E."/>
            <person name="Sieber C.M.K."/>
            <person name="Emerson J.B."/>
            <person name="Anantharaman K."/>
            <person name="Thomas B.C."/>
            <person name="Malmstrom R."/>
            <person name="Stieglmeier M."/>
            <person name="Klingl A."/>
            <person name="Woyke T."/>
            <person name="Ryan C.M."/>
            <person name="Banfield J.F."/>
        </authorList>
    </citation>
    <scope>NUCLEOTIDE SEQUENCE [LARGE SCALE GENOMIC DNA]</scope>
</reference>
<name>A0A2H0W110_9BACT</name>
<dbReference type="EMBL" id="PEZZ01000026">
    <property type="protein sequence ID" value="PIS05016.1"/>
    <property type="molecule type" value="Genomic_DNA"/>
</dbReference>
<protein>
    <submittedName>
        <fullName evidence="1">Uncharacterized protein</fullName>
    </submittedName>
</protein>
<dbReference type="Proteomes" id="UP000230935">
    <property type="component" value="Unassembled WGS sequence"/>
</dbReference>
<proteinExistence type="predicted"/>
<evidence type="ECO:0000313" key="2">
    <source>
        <dbReference type="Proteomes" id="UP000230935"/>
    </source>
</evidence>
<dbReference type="AlphaFoldDB" id="A0A2H0W110"/>